<name>A0A1G2RLV3_9BACT</name>
<proteinExistence type="predicted"/>
<dbReference type="EMBL" id="MHUG01000006">
    <property type="protein sequence ID" value="OHA73824.1"/>
    <property type="molecule type" value="Genomic_DNA"/>
</dbReference>
<dbReference type="AlphaFoldDB" id="A0A1G2RLV3"/>
<comment type="caution">
    <text evidence="2">The sequence shown here is derived from an EMBL/GenBank/DDBJ whole genome shotgun (WGS) entry which is preliminary data.</text>
</comment>
<dbReference type="GO" id="GO:0047444">
    <property type="term" value="F:N-acylneuraminate-9-phosphate synthase activity"/>
    <property type="evidence" value="ECO:0007669"/>
    <property type="project" value="TreeGrafter"/>
</dbReference>
<dbReference type="InterPro" id="IPR013974">
    <property type="entry name" value="SAF"/>
</dbReference>
<dbReference type="Pfam" id="PF03102">
    <property type="entry name" value="NeuB"/>
    <property type="match status" value="1"/>
</dbReference>
<accession>A0A1G2RLV3</accession>
<dbReference type="InterPro" id="IPR057736">
    <property type="entry name" value="SAF_PseI/NeuA/NeuB"/>
</dbReference>
<dbReference type="PANTHER" id="PTHR42966:SF2">
    <property type="entry name" value="PSEUDAMINIC ACID SYNTHASE"/>
    <property type="match status" value="1"/>
</dbReference>
<dbReference type="Gene3D" id="3.90.1210.10">
    <property type="entry name" value="Antifreeze-like/N-acetylneuraminic acid synthase C-terminal domain"/>
    <property type="match status" value="1"/>
</dbReference>
<dbReference type="Proteomes" id="UP000176917">
    <property type="component" value="Unassembled WGS sequence"/>
</dbReference>
<dbReference type="PROSITE" id="PS50844">
    <property type="entry name" value="AFP_LIKE"/>
    <property type="match status" value="1"/>
</dbReference>
<dbReference type="Pfam" id="PF08666">
    <property type="entry name" value="SAF"/>
    <property type="match status" value="1"/>
</dbReference>
<feature type="domain" description="AFP-like" evidence="1">
    <location>
        <begin position="314"/>
        <end position="368"/>
    </location>
</feature>
<feature type="non-terminal residue" evidence="2">
    <location>
        <position position="368"/>
    </location>
</feature>
<dbReference type="PANTHER" id="PTHR42966">
    <property type="entry name" value="N-ACETYLNEURAMINATE SYNTHASE"/>
    <property type="match status" value="1"/>
</dbReference>
<dbReference type="Gene3D" id="3.20.20.70">
    <property type="entry name" value="Aldolase class I"/>
    <property type="match status" value="1"/>
</dbReference>
<dbReference type="CDD" id="cd11615">
    <property type="entry name" value="SAF_NeuB_like"/>
    <property type="match status" value="1"/>
</dbReference>
<dbReference type="SMART" id="SM00858">
    <property type="entry name" value="SAF"/>
    <property type="match status" value="1"/>
</dbReference>
<dbReference type="SUPFAM" id="SSF51569">
    <property type="entry name" value="Aldolase"/>
    <property type="match status" value="1"/>
</dbReference>
<dbReference type="InterPro" id="IPR006190">
    <property type="entry name" value="SAF_AFP_Neu5Ac"/>
</dbReference>
<evidence type="ECO:0000313" key="3">
    <source>
        <dbReference type="Proteomes" id="UP000176917"/>
    </source>
</evidence>
<dbReference type="GO" id="GO:0016051">
    <property type="term" value="P:carbohydrate biosynthetic process"/>
    <property type="evidence" value="ECO:0007669"/>
    <property type="project" value="InterPro"/>
</dbReference>
<dbReference type="InterPro" id="IPR051690">
    <property type="entry name" value="PseI-like"/>
</dbReference>
<reference evidence="2 3" key="1">
    <citation type="journal article" date="2016" name="Nat. Commun.">
        <title>Thousands of microbial genomes shed light on interconnected biogeochemical processes in an aquifer system.</title>
        <authorList>
            <person name="Anantharaman K."/>
            <person name="Brown C.T."/>
            <person name="Hug L.A."/>
            <person name="Sharon I."/>
            <person name="Castelle C.J."/>
            <person name="Probst A.J."/>
            <person name="Thomas B.C."/>
            <person name="Singh A."/>
            <person name="Wilkins M.J."/>
            <person name="Karaoz U."/>
            <person name="Brodie E.L."/>
            <person name="Williams K.H."/>
            <person name="Hubbard S.S."/>
            <person name="Banfield J.F."/>
        </authorList>
    </citation>
    <scope>NUCLEOTIDE SEQUENCE [LARGE SCALE GENOMIC DNA]</scope>
</reference>
<protein>
    <submittedName>
        <fullName evidence="2">Pseudaminic acid synthase</fullName>
    </submittedName>
</protein>
<dbReference type="SUPFAM" id="SSF51269">
    <property type="entry name" value="AFP III-like domain"/>
    <property type="match status" value="1"/>
</dbReference>
<sequence length="368" mass="41278">MKIKERKIGSGEPCFIIAELSGNHHQKYEEAEALVRAAAEAGADAVKLQTYTPDTITLHSDKEWFVVRGKDQPDTWKKKILWDLYQEAYTPWEWQPKLKELAESLGLILFSSPFDDTAVDFLEQMKVPCYKIASYEAVHIPLIEKIAHTGKPVIMSIGFASLQEVDLAIRTLRENRAGDIAVLHCVTAYSDSPRPEDSNLRVIIDARNRFGVEVGFSDNNSGIVIPIVAATCAQASLIEKHLILDKSSGGPDSRFSIEPKEFKEMVGIIRKVEAEGLDVLEGIVSKEEREKMQGRVQYGPASEREKENTLFRPSLWVKKDIKAGEEFTKENTRVARPSAGLLSRYWPDILGKKAAKNIEPATPLSWDL</sequence>
<gene>
    <name evidence="2" type="ORF">A3B24_02525</name>
</gene>
<dbReference type="InterPro" id="IPR036732">
    <property type="entry name" value="AFP_Neu5c_C_sf"/>
</dbReference>
<dbReference type="InterPro" id="IPR013132">
    <property type="entry name" value="PseI/NeuA/B-like_N"/>
</dbReference>
<evidence type="ECO:0000259" key="1">
    <source>
        <dbReference type="PROSITE" id="PS50844"/>
    </source>
</evidence>
<evidence type="ECO:0000313" key="2">
    <source>
        <dbReference type="EMBL" id="OHA73824.1"/>
    </source>
</evidence>
<organism evidence="2 3">
    <name type="scientific">Candidatus Wildermuthbacteria bacterium RIFCSPLOWO2_01_FULL_48_16</name>
    <dbReference type="NCBI Taxonomy" id="1802461"/>
    <lineage>
        <taxon>Bacteria</taxon>
        <taxon>Candidatus Wildermuthiibacteriota</taxon>
    </lineage>
</organism>
<dbReference type="InterPro" id="IPR013785">
    <property type="entry name" value="Aldolase_TIM"/>
</dbReference>
<dbReference type="STRING" id="1802461.A3B24_02525"/>
<dbReference type="InterPro" id="IPR020030">
    <property type="entry name" value="Pseudaminic_synth_PseI"/>
</dbReference>
<dbReference type="NCBIfam" id="TIGR03586">
    <property type="entry name" value="PseI"/>
    <property type="match status" value="1"/>
</dbReference>